<name>A0A6B1G1R8_9CHLR</name>
<evidence type="ECO:0008006" key="3">
    <source>
        <dbReference type="Google" id="ProtNLM"/>
    </source>
</evidence>
<dbReference type="EMBL" id="VYDA01000680">
    <property type="protein sequence ID" value="MYH63792.1"/>
    <property type="molecule type" value="Genomic_DNA"/>
</dbReference>
<protein>
    <recommendedName>
        <fullName evidence="3">Type II toxin-antitoxin system RelE/ParE family toxin</fullName>
    </recommendedName>
</protein>
<organism evidence="2">
    <name type="scientific">Caldilineaceae bacterium SB0675_bin_29</name>
    <dbReference type="NCBI Taxonomy" id="2605266"/>
    <lineage>
        <taxon>Bacteria</taxon>
        <taxon>Bacillati</taxon>
        <taxon>Chloroflexota</taxon>
        <taxon>Caldilineae</taxon>
        <taxon>Caldilineales</taxon>
        <taxon>Caldilineaceae</taxon>
    </lineage>
</organism>
<gene>
    <name evidence="2" type="ORF">F4148_19265</name>
</gene>
<dbReference type="Pfam" id="PF05016">
    <property type="entry name" value="ParE_toxin"/>
    <property type="match status" value="1"/>
</dbReference>
<sequence>MEGRPGFRLRVGGYRVIFERDDKARTIDVLRVAARGQAYRQ</sequence>
<accession>A0A6B1G1R8</accession>
<dbReference type="SUPFAM" id="SSF143011">
    <property type="entry name" value="RelE-like"/>
    <property type="match status" value="1"/>
</dbReference>
<dbReference type="InterPro" id="IPR035093">
    <property type="entry name" value="RelE/ParE_toxin_dom_sf"/>
</dbReference>
<proteinExistence type="predicted"/>
<evidence type="ECO:0000313" key="2">
    <source>
        <dbReference type="EMBL" id="MYH63792.1"/>
    </source>
</evidence>
<dbReference type="AlphaFoldDB" id="A0A6B1G1R8"/>
<reference evidence="2" key="1">
    <citation type="submission" date="2019-09" db="EMBL/GenBank/DDBJ databases">
        <title>Characterisation of the sponge microbiome using genome-centric metagenomics.</title>
        <authorList>
            <person name="Engelberts J.P."/>
            <person name="Robbins S.J."/>
            <person name="De Goeij J.M."/>
            <person name="Aranda M."/>
            <person name="Bell S.C."/>
            <person name="Webster N.S."/>
        </authorList>
    </citation>
    <scope>NUCLEOTIDE SEQUENCE</scope>
    <source>
        <strain evidence="2">SB0675_bin_29</strain>
    </source>
</reference>
<dbReference type="Gene3D" id="3.30.2310.20">
    <property type="entry name" value="RelE-like"/>
    <property type="match status" value="1"/>
</dbReference>
<evidence type="ECO:0000256" key="1">
    <source>
        <dbReference type="ARBA" id="ARBA00022649"/>
    </source>
</evidence>
<keyword evidence="1" id="KW-1277">Toxin-antitoxin system</keyword>
<dbReference type="InterPro" id="IPR007712">
    <property type="entry name" value="RelE/ParE_toxin"/>
</dbReference>
<comment type="caution">
    <text evidence="2">The sequence shown here is derived from an EMBL/GenBank/DDBJ whole genome shotgun (WGS) entry which is preliminary data.</text>
</comment>